<keyword evidence="16" id="KW-1185">Reference proteome</keyword>
<comment type="similarity">
    <text evidence="10">Belongs to the peroxiredoxin family. BCP/PrxQ subfamily.</text>
</comment>
<comment type="subunit">
    <text evidence="2">Monomer.</text>
</comment>
<dbReference type="PIRSF" id="PIRSF000239">
    <property type="entry name" value="AHPC"/>
    <property type="match status" value="1"/>
</dbReference>
<accession>A0A2S7TY17</accession>
<dbReference type="SUPFAM" id="SSF52833">
    <property type="entry name" value="Thioredoxin-like"/>
    <property type="match status" value="1"/>
</dbReference>
<evidence type="ECO:0000256" key="1">
    <source>
        <dbReference type="ARBA" id="ARBA00003330"/>
    </source>
</evidence>
<dbReference type="GO" id="GO:0045454">
    <property type="term" value="P:cell redox homeostasis"/>
    <property type="evidence" value="ECO:0007669"/>
    <property type="project" value="TreeGrafter"/>
</dbReference>
<dbReference type="InterPro" id="IPR050924">
    <property type="entry name" value="Peroxiredoxin_BCP/PrxQ"/>
</dbReference>
<dbReference type="Gene3D" id="3.40.30.10">
    <property type="entry name" value="Glutaredoxin"/>
    <property type="match status" value="1"/>
</dbReference>
<dbReference type="FunFam" id="3.40.30.10:FF:000007">
    <property type="entry name" value="Thioredoxin-dependent thiol peroxidase"/>
    <property type="match status" value="1"/>
</dbReference>
<dbReference type="PANTHER" id="PTHR42801:SF4">
    <property type="entry name" value="AHPC_TSA FAMILY PROTEIN"/>
    <property type="match status" value="1"/>
</dbReference>
<evidence type="ECO:0000256" key="2">
    <source>
        <dbReference type="ARBA" id="ARBA00011245"/>
    </source>
</evidence>
<dbReference type="InterPro" id="IPR036249">
    <property type="entry name" value="Thioredoxin-like_sf"/>
</dbReference>
<dbReference type="Proteomes" id="UP000239907">
    <property type="component" value="Unassembled WGS sequence"/>
</dbReference>
<comment type="function">
    <text evidence="1">Thiol-specific peroxidase that catalyzes the reduction of hydrogen peroxide and organic hydroperoxides to water and alcohols, respectively. Plays a role in cell protection against oxidative stress by detoxifying peroxides and as sensor of hydrogen peroxide-mediated signaling events.</text>
</comment>
<comment type="catalytic activity">
    <reaction evidence="12">
        <text>a hydroperoxide + [thioredoxin]-dithiol = an alcohol + [thioredoxin]-disulfide + H2O</text>
        <dbReference type="Rhea" id="RHEA:62620"/>
        <dbReference type="Rhea" id="RHEA-COMP:10698"/>
        <dbReference type="Rhea" id="RHEA-COMP:10700"/>
        <dbReference type="ChEBI" id="CHEBI:15377"/>
        <dbReference type="ChEBI" id="CHEBI:29950"/>
        <dbReference type="ChEBI" id="CHEBI:30879"/>
        <dbReference type="ChEBI" id="CHEBI:35924"/>
        <dbReference type="ChEBI" id="CHEBI:50058"/>
        <dbReference type="EC" id="1.11.1.24"/>
    </reaction>
</comment>
<evidence type="ECO:0000256" key="10">
    <source>
        <dbReference type="ARBA" id="ARBA00038489"/>
    </source>
</evidence>
<evidence type="ECO:0000256" key="4">
    <source>
        <dbReference type="ARBA" id="ARBA00022559"/>
    </source>
</evidence>
<evidence type="ECO:0000256" key="6">
    <source>
        <dbReference type="ARBA" id="ARBA00023002"/>
    </source>
</evidence>
<evidence type="ECO:0000259" key="14">
    <source>
        <dbReference type="PROSITE" id="PS51352"/>
    </source>
</evidence>
<keyword evidence="8" id="KW-0676">Redox-active center</keyword>
<name>A0A2S7TY17_9BACT</name>
<proteinExistence type="inferred from homology"/>
<organism evidence="15 16">
    <name type="scientific">Rubritalea profundi</name>
    <dbReference type="NCBI Taxonomy" id="1658618"/>
    <lineage>
        <taxon>Bacteria</taxon>
        <taxon>Pseudomonadati</taxon>
        <taxon>Verrucomicrobiota</taxon>
        <taxon>Verrucomicrobiia</taxon>
        <taxon>Verrucomicrobiales</taxon>
        <taxon>Rubritaleaceae</taxon>
        <taxon>Rubritalea</taxon>
    </lineage>
</organism>
<dbReference type="EC" id="1.11.1.24" evidence="3"/>
<evidence type="ECO:0000256" key="3">
    <source>
        <dbReference type="ARBA" id="ARBA00013017"/>
    </source>
</evidence>
<dbReference type="InterPro" id="IPR024706">
    <property type="entry name" value="Peroxiredoxin_AhpC-typ"/>
</dbReference>
<evidence type="ECO:0000256" key="13">
    <source>
        <dbReference type="PIRSR" id="PIRSR000239-1"/>
    </source>
</evidence>
<evidence type="ECO:0000256" key="7">
    <source>
        <dbReference type="ARBA" id="ARBA00023157"/>
    </source>
</evidence>
<dbReference type="GO" id="GO:0008379">
    <property type="term" value="F:thioredoxin peroxidase activity"/>
    <property type="evidence" value="ECO:0007669"/>
    <property type="project" value="TreeGrafter"/>
</dbReference>
<protein>
    <recommendedName>
        <fullName evidence="3">thioredoxin-dependent peroxiredoxin</fullName>
        <ecNumber evidence="3">1.11.1.24</ecNumber>
    </recommendedName>
    <alternativeName>
        <fullName evidence="9">Thioredoxin peroxidase</fullName>
    </alternativeName>
    <alternativeName>
        <fullName evidence="11">Thioredoxin-dependent peroxiredoxin Bcp</fullName>
    </alternativeName>
</protein>
<dbReference type="PROSITE" id="PS51352">
    <property type="entry name" value="THIOREDOXIN_2"/>
    <property type="match status" value="1"/>
</dbReference>
<dbReference type="EMBL" id="MQWA01000001">
    <property type="protein sequence ID" value="PQJ27210.1"/>
    <property type="molecule type" value="Genomic_DNA"/>
</dbReference>
<evidence type="ECO:0000256" key="9">
    <source>
        <dbReference type="ARBA" id="ARBA00032824"/>
    </source>
</evidence>
<dbReference type="InterPro" id="IPR013766">
    <property type="entry name" value="Thioredoxin_domain"/>
</dbReference>
<dbReference type="PANTHER" id="PTHR42801">
    <property type="entry name" value="THIOREDOXIN-DEPENDENT PEROXIDE REDUCTASE"/>
    <property type="match status" value="1"/>
</dbReference>
<dbReference type="GO" id="GO:0005737">
    <property type="term" value="C:cytoplasm"/>
    <property type="evidence" value="ECO:0007669"/>
    <property type="project" value="TreeGrafter"/>
</dbReference>
<keyword evidence="6" id="KW-0560">Oxidoreductase</keyword>
<dbReference type="GO" id="GO:0034599">
    <property type="term" value="P:cellular response to oxidative stress"/>
    <property type="evidence" value="ECO:0007669"/>
    <property type="project" value="TreeGrafter"/>
</dbReference>
<keyword evidence="4" id="KW-0575">Peroxidase</keyword>
<keyword evidence="7" id="KW-1015">Disulfide bond</keyword>
<dbReference type="OrthoDB" id="9812811at2"/>
<dbReference type="AlphaFoldDB" id="A0A2S7TY17"/>
<dbReference type="InterPro" id="IPR000866">
    <property type="entry name" value="AhpC/TSA"/>
</dbReference>
<comment type="caution">
    <text evidence="15">The sequence shown here is derived from an EMBL/GenBank/DDBJ whole genome shotgun (WGS) entry which is preliminary data.</text>
</comment>
<reference evidence="15 16" key="1">
    <citation type="submission" date="2016-12" db="EMBL/GenBank/DDBJ databases">
        <title>Study of bacterial adaptation to deep sea.</title>
        <authorList>
            <person name="Song J."/>
            <person name="Yoshizawa S."/>
            <person name="Kogure K."/>
        </authorList>
    </citation>
    <scope>NUCLEOTIDE SEQUENCE [LARGE SCALE GENOMIC DNA]</scope>
    <source>
        <strain evidence="15 16">SAORIC-165</strain>
    </source>
</reference>
<evidence type="ECO:0000313" key="15">
    <source>
        <dbReference type="EMBL" id="PQJ27210.1"/>
    </source>
</evidence>
<gene>
    <name evidence="15" type="ORF">BSZ32_00995</name>
</gene>
<sequence length="156" mass="17477">MKPEIGSQAPAFLAPVIGGAYKQETQIRLSEFAGQRVVLVFYPKDNTPGCTTQGCGMRDDWSQLDGKAQVFGVSIDSIKSHVKFIEKQQLPYPLISDEQKRIVEAYGVWVEKQMYGKKYMGTERSTFVIGVDGKIEVILEKVKPAKHLEQLLELLA</sequence>
<evidence type="ECO:0000313" key="16">
    <source>
        <dbReference type="Proteomes" id="UP000239907"/>
    </source>
</evidence>
<dbReference type="RefSeq" id="WP_105041694.1">
    <property type="nucleotide sequence ID" value="NZ_MQWA01000001.1"/>
</dbReference>
<dbReference type="CDD" id="cd03017">
    <property type="entry name" value="PRX_BCP"/>
    <property type="match status" value="1"/>
</dbReference>
<feature type="active site" description="Cysteine sulfenic acid (-SOH) intermediate; for peroxidase activity" evidence="13">
    <location>
        <position position="50"/>
    </location>
</feature>
<evidence type="ECO:0000256" key="8">
    <source>
        <dbReference type="ARBA" id="ARBA00023284"/>
    </source>
</evidence>
<evidence type="ECO:0000256" key="11">
    <source>
        <dbReference type="ARBA" id="ARBA00042639"/>
    </source>
</evidence>
<evidence type="ECO:0000256" key="5">
    <source>
        <dbReference type="ARBA" id="ARBA00022862"/>
    </source>
</evidence>
<feature type="domain" description="Thioredoxin" evidence="14">
    <location>
        <begin position="3"/>
        <end position="156"/>
    </location>
</feature>
<dbReference type="Pfam" id="PF00578">
    <property type="entry name" value="AhpC-TSA"/>
    <property type="match status" value="1"/>
</dbReference>
<evidence type="ECO:0000256" key="12">
    <source>
        <dbReference type="ARBA" id="ARBA00049091"/>
    </source>
</evidence>
<keyword evidence="5" id="KW-0049">Antioxidant</keyword>